<dbReference type="EMBL" id="CAQI01000024">
    <property type="protein sequence ID" value="CCQ44145.1"/>
    <property type="molecule type" value="Genomic_DNA"/>
</dbReference>
<feature type="transmembrane region" description="Helical" evidence="1">
    <location>
        <begin position="7"/>
        <end position="28"/>
    </location>
</feature>
<evidence type="ECO:0000313" key="2">
    <source>
        <dbReference type="EMBL" id="CCQ44145.1"/>
    </source>
</evidence>
<feature type="transmembrane region" description="Helical" evidence="1">
    <location>
        <begin position="48"/>
        <end position="69"/>
    </location>
</feature>
<dbReference type="InterPro" id="IPR025329">
    <property type="entry name" value="DUF4235"/>
</dbReference>
<organism evidence="2 3">
    <name type="scientific">Pseudarthrobacter siccitolerans</name>
    <dbReference type="NCBI Taxonomy" id="861266"/>
    <lineage>
        <taxon>Bacteria</taxon>
        <taxon>Bacillati</taxon>
        <taxon>Actinomycetota</taxon>
        <taxon>Actinomycetes</taxon>
        <taxon>Micrococcales</taxon>
        <taxon>Micrococcaceae</taxon>
        <taxon>Pseudarthrobacter</taxon>
    </lineage>
</organism>
<dbReference type="RefSeq" id="WP_050053231.1">
    <property type="nucleotide sequence ID" value="NZ_CAQI01000024.1"/>
</dbReference>
<keyword evidence="3" id="KW-1185">Reference proteome</keyword>
<protein>
    <recommendedName>
        <fullName evidence="4">DUF4235 domain-containing protein</fullName>
    </recommendedName>
</protein>
<dbReference type="STRING" id="861266.ARTSIC4J27_68"/>
<keyword evidence="1" id="KW-0472">Membrane</keyword>
<evidence type="ECO:0000313" key="3">
    <source>
        <dbReference type="Proteomes" id="UP000035722"/>
    </source>
</evidence>
<keyword evidence="1" id="KW-0812">Transmembrane</keyword>
<evidence type="ECO:0000256" key="1">
    <source>
        <dbReference type="SAM" id="Phobius"/>
    </source>
</evidence>
<reference evidence="3" key="1">
    <citation type="journal article" date="2014" name="Genome Announc.">
        <title>Genome Sequence of Arthrobacter siccitolerans 4J27, a Xeroprotectant-Producing Desiccation-Tolerant Microorganism.</title>
        <authorList>
            <person name="Manzanera M."/>
            <person name="Santa-Cruz-Calvo L."/>
            <person name="Vilchez J.I."/>
            <person name="Garcia-Fontana C."/>
            <person name="Silva-Castro G.A."/>
            <person name="Calvo C."/>
            <person name="Gonzalez-Lopez J."/>
        </authorList>
    </citation>
    <scope>NUCLEOTIDE SEQUENCE [LARGE SCALE GENOMIC DNA]</scope>
    <source>
        <strain evidence="3">4J27</strain>
    </source>
</reference>
<comment type="caution">
    <text evidence="2">The sequence shown here is derived from an EMBL/GenBank/DDBJ whole genome shotgun (WGS) entry which is preliminary data.</text>
</comment>
<sequence>MNLFIKLLGTGISLGAGFVGTKLVNTIWEKTTGRKPPTGKDEDIPTSLQSALTFALISASVSTIIQVLANRGTQRAITRFAKSKDIV</sequence>
<accession>A0A024GWB4</accession>
<dbReference type="Proteomes" id="UP000035722">
    <property type="component" value="Unassembled WGS sequence"/>
</dbReference>
<keyword evidence="1" id="KW-1133">Transmembrane helix</keyword>
<dbReference type="AlphaFoldDB" id="A0A024GWB4"/>
<proteinExistence type="predicted"/>
<gene>
    <name evidence="2" type="ORF">ARTSIC4J27_68</name>
</gene>
<dbReference type="Pfam" id="PF14019">
    <property type="entry name" value="DUF4235"/>
    <property type="match status" value="1"/>
</dbReference>
<name>A0A024GWB4_9MICC</name>
<dbReference type="OrthoDB" id="3268522at2"/>
<evidence type="ECO:0008006" key="4">
    <source>
        <dbReference type="Google" id="ProtNLM"/>
    </source>
</evidence>